<gene>
    <name evidence="3" type="ORF">Q7514_06440</name>
</gene>
<evidence type="ECO:0000313" key="4">
    <source>
        <dbReference type="Proteomes" id="UP001336020"/>
    </source>
</evidence>
<dbReference type="RefSeq" id="WP_330132415.1">
    <property type="nucleotide sequence ID" value="NZ_JAUTXY010000002.1"/>
</dbReference>
<protein>
    <submittedName>
        <fullName evidence="3">Helix-turn-helix domain-containing protein</fullName>
    </submittedName>
</protein>
<proteinExistence type="predicted"/>
<evidence type="ECO:0000313" key="3">
    <source>
        <dbReference type="EMBL" id="MEE2057164.1"/>
    </source>
</evidence>
<dbReference type="Gene3D" id="1.10.10.10">
    <property type="entry name" value="Winged helix-like DNA-binding domain superfamily/Winged helix DNA-binding domain"/>
    <property type="match status" value="1"/>
</dbReference>
<dbReference type="InterPro" id="IPR005471">
    <property type="entry name" value="Tscrpt_reg_IclR_N"/>
</dbReference>
<comment type="caution">
    <text evidence="3">The sequence shown here is derived from an EMBL/GenBank/DDBJ whole genome shotgun (WGS) entry which is preliminary data.</text>
</comment>
<dbReference type="InterPro" id="IPR036388">
    <property type="entry name" value="WH-like_DNA-bd_sf"/>
</dbReference>
<sequence>MTTALDGPHSVMGRVTALLEPFRDAEGLTLSELARRTGFPRSSAHRFAAPAGEGGLGPT</sequence>
<dbReference type="Proteomes" id="UP001336020">
    <property type="component" value="Unassembled WGS sequence"/>
</dbReference>
<feature type="domain" description="HTH iclR-type" evidence="2">
    <location>
        <begin position="14"/>
        <end position="47"/>
    </location>
</feature>
<evidence type="ECO:0000259" key="2">
    <source>
        <dbReference type="Pfam" id="PF09339"/>
    </source>
</evidence>
<name>A0ABU7L768_9NOCA</name>
<dbReference type="Pfam" id="PF09339">
    <property type="entry name" value="HTH_IclR"/>
    <property type="match status" value="1"/>
</dbReference>
<dbReference type="EMBL" id="JAUTXY010000002">
    <property type="protein sequence ID" value="MEE2057164.1"/>
    <property type="molecule type" value="Genomic_DNA"/>
</dbReference>
<accession>A0ABU7L768</accession>
<keyword evidence="4" id="KW-1185">Reference proteome</keyword>
<feature type="region of interest" description="Disordered" evidence="1">
    <location>
        <begin position="39"/>
        <end position="59"/>
    </location>
</feature>
<organism evidence="3 4">
    <name type="scientific">Rhodococcus artemisiae</name>
    <dbReference type="NCBI Taxonomy" id="714159"/>
    <lineage>
        <taxon>Bacteria</taxon>
        <taxon>Bacillati</taxon>
        <taxon>Actinomycetota</taxon>
        <taxon>Actinomycetes</taxon>
        <taxon>Mycobacteriales</taxon>
        <taxon>Nocardiaceae</taxon>
        <taxon>Rhodococcus</taxon>
    </lineage>
</organism>
<evidence type="ECO:0000256" key="1">
    <source>
        <dbReference type="SAM" id="MobiDB-lite"/>
    </source>
</evidence>
<reference evidence="3 4" key="1">
    <citation type="submission" date="2023-07" db="EMBL/GenBank/DDBJ databases">
        <authorList>
            <person name="Girao M."/>
            <person name="Carvalho M.F."/>
        </authorList>
    </citation>
    <scope>NUCLEOTIDE SEQUENCE [LARGE SCALE GENOMIC DNA]</scope>
    <source>
        <strain evidence="3 4">YIM65754</strain>
    </source>
</reference>